<proteinExistence type="predicted"/>
<dbReference type="Gene3D" id="1.50.10.20">
    <property type="match status" value="1"/>
</dbReference>
<dbReference type="InterPro" id="IPR008928">
    <property type="entry name" value="6-hairpin_glycosidase_sf"/>
</dbReference>
<accession>A0A9X2E664</accession>
<sequence>MITLTTAGAVAGAAIDNGQPGDMVWLDRRAEDDDPRQEQLGVVAVAAAGTSASTQSYQFAGGVLRACGKAGDRQEIRCTRWIGQHDAAADRRLRAVERLLDRYDTATGLWENDASTWQSANALTALIDYMARTDDRQYVGYIDKTYRHGTVAQTGVPRNTGYNDDELWWALAWIDAFDLTSEQRYLDAARTIVDSLDDQRAAFCDGGLAWARMGIDPQRRPWTQVNSITNALYLTAAALLSTRVEPTSRPAYLARAQQTQQWFTQRAGRALLDRSGLINDHLDQYGDTCVLVDSGTRWTYTQGAMVGGLVALYRATGNEELLRAADRIVIASTDAASPFLRDGVLWEYAATDCPGPGCHDAETFKGVFVRSYRELADTGRSRAATSDFLTHQANSLTSDDDDYGFRWHAPMQADDYPNFATQAAAIDALNAACG</sequence>
<dbReference type="Proteomes" id="UP001139157">
    <property type="component" value="Unassembled WGS sequence"/>
</dbReference>
<name>A0A9X2E664_9NOCA</name>
<evidence type="ECO:0000313" key="2">
    <source>
        <dbReference type="Proteomes" id="UP001139157"/>
    </source>
</evidence>
<organism evidence="1 2">
    <name type="scientific">Nocardia pulmonis</name>
    <dbReference type="NCBI Taxonomy" id="2951408"/>
    <lineage>
        <taxon>Bacteria</taxon>
        <taxon>Bacillati</taxon>
        <taxon>Actinomycetota</taxon>
        <taxon>Actinomycetes</taxon>
        <taxon>Mycobacteriales</taxon>
        <taxon>Nocardiaceae</taxon>
        <taxon>Nocardia</taxon>
    </lineage>
</organism>
<dbReference type="InterPro" id="IPR053169">
    <property type="entry name" value="MUG_Protein"/>
</dbReference>
<evidence type="ECO:0000313" key="1">
    <source>
        <dbReference type="EMBL" id="MCM6774529.1"/>
    </source>
</evidence>
<keyword evidence="1" id="KW-0378">Hydrolase</keyword>
<protein>
    <submittedName>
        <fullName evidence="1">Glycoside hydrolase family 76 protein</fullName>
    </submittedName>
</protein>
<dbReference type="InterPro" id="IPR005198">
    <property type="entry name" value="Glyco_hydro_76"/>
</dbReference>
<dbReference type="GO" id="GO:0005975">
    <property type="term" value="P:carbohydrate metabolic process"/>
    <property type="evidence" value="ECO:0007669"/>
    <property type="project" value="InterPro"/>
</dbReference>
<dbReference type="PANTHER" id="PTHR47791">
    <property type="entry name" value="MEIOTICALLY UP-REGULATED GENE 191 PROTEIN"/>
    <property type="match status" value="1"/>
</dbReference>
<dbReference type="GO" id="GO:0016787">
    <property type="term" value="F:hydrolase activity"/>
    <property type="evidence" value="ECO:0007669"/>
    <property type="project" value="UniProtKB-KW"/>
</dbReference>
<dbReference type="EMBL" id="JAMRXG010000005">
    <property type="protein sequence ID" value="MCM6774529.1"/>
    <property type="molecule type" value="Genomic_DNA"/>
</dbReference>
<dbReference type="RefSeq" id="WP_251912210.1">
    <property type="nucleotide sequence ID" value="NZ_JAMRXG010000005.1"/>
</dbReference>
<gene>
    <name evidence="1" type="ORF">NDR86_13705</name>
</gene>
<comment type="caution">
    <text evidence="1">The sequence shown here is derived from an EMBL/GenBank/DDBJ whole genome shotgun (WGS) entry which is preliminary data.</text>
</comment>
<dbReference type="PANTHER" id="PTHR47791:SF3">
    <property type="entry name" value="MEIOTICALLY UP-REGULATED GENE 191 PROTEIN"/>
    <property type="match status" value="1"/>
</dbReference>
<dbReference type="SUPFAM" id="SSF48208">
    <property type="entry name" value="Six-hairpin glycosidases"/>
    <property type="match status" value="1"/>
</dbReference>
<keyword evidence="2" id="KW-1185">Reference proteome</keyword>
<reference evidence="1" key="1">
    <citation type="submission" date="2022-06" db="EMBL/GenBank/DDBJ databases">
        <title>Novel species in genus nocardia.</title>
        <authorList>
            <person name="Li F."/>
        </authorList>
    </citation>
    <scope>NUCLEOTIDE SEQUENCE</scope>
    <source>
        <strain evidence="1">CDC141</strain>
    </source>
</reference>
<dbReference type="Pfam" id="PF03663">
    <property type="entry name" value="Glyco_hydro_76"/>
    <property type="match status" value="1"/>
</dbReference>
<dbReference type="AlphaFoldDB" id="A0A9X2E664"/>